<organism evidence="8 9">
    <name type="scientific">Ilex paraguariensis</name>
    <name type="common">yerba mate</name>
    <dbReference type="NCBI Taxonomy" id="185542"/>
    <lineage>
        <taxon>Eukaryota</taxon>
        <taxon>Viridiplantae</taxon>
        <taxon>Streptophyta</taxon>
        <taxon>Embryophyta</taxon>
        <taxon>Tracheophyta</taxon>
        <taxon>Spermatophyta</taxon>
        <taxon>Magnoliopsida</taxon>
        <taxon>eudicotyledons</taxon>
        <taxon>Gunneridae</taxon>
        <taxon>Pentapetalae</taxon>
        <taxon>asterids</taxon>
        <taxon>campanulids</taxon>
        <taxon>Aquifoliales</taxon>
        <taxon>Aquifoliaceae</taxon>
        <taxon>Ilex</taxon>
    </lineage>
</organism>
<feature type="region of interest" description="Disordered" evidence="5">
    <location>
        <begin position="244"/>
        <end position="302"/>
    </location>
</feature>
<dbReference type="PROSITE" id="PS51519">
    <property type="entry name" value="RWP_RK"/>
    <property type="match status" value="1"/>
</dbReference>
<evidence type="ECO:0000256" key="1">
    <source>
        <dbReference type="ARBA" id="ARBA00023015"/>
    </source>
</evidence>
<comment type="caution">
    <text evidence="8">The sequence shown here is derived from an EMBL/GenBank/DDBJ whole genome shotgun (WGS) entry which is preliminary data.</text>
</comment>
<evidence type="ECO:0000259" key="6">
    <source>
        <dbReference type="PROSITE" id="PS51519"/>
    </source>
</evidence>
<dbReference type="Gene3D" id="3.10.20.90">
    <property type="entry name" value="Phosphatidylinositol 3-kinase Catalytic Subunit, Chain A, domain 1"/>
    <property type="match status" value="1"/>
</dbReference>
<dbReference type="InterPro" id="IPR045012">
    <property type="entry name" value="NLP"/>
</dbReference>
<dbReference type="InterPro" id="IPR003035">
    <property type="entry name" value="RWP-RK_dom"/>
</dbReference>
<dbReference type="EMBL" id="CAUOFW020009113">
    <property type="protein sequence ID" value="CAK9184865.1"/>
    <property type="molecule type" value="Genomic_DNA"/>
</dbReference>
<keyword evidence="2" id="KW-0238">DNA-binding</keyword>
<dbReference type="SUPFAM" id="SSF54277">
    <property type="entry name" value="CAD &amp; PB1 domains"/>
    <property type="match status" value="1"/>
</dbReference>
<gene>
    <name evidence="8" type="ORF">ILEXP_LOCUS55213</name>
</gene>
<dbReference type="PROSITE" id="PS51745">
    <property type="entry name" value="PB1"/>
    <property type="match status" value="1"/>
</dbReference>
<accession>A0ABC8UUV9</accession>
<keyword evidence="4" id="KW-0539">Nucleus</keyword>
<evidence type="ECO:0000259" key="7">
    <source>
        <dbReference type="PROSITE" id="PS51745"/>
    </source>
</evidence>
<feature type="domain" description="RWP-RK" evidence="6">
    <location>
        <begin position="1"/>
        <end position="86"/>
    </location>
</feature>
<dbReference type="SMART" id="SM00666">
    <property type="entry name" value="PB1"/>
    <property type="match status" value="1"/>
</dbReference>
<name>A0ABC8UUV9_9AQUA</name>
<keyword evidence="9" id="KW-1185">Reference proteome</keyword>
<sequence>MGGSRKPVKKKHSTAEKNVSLSVLQQYFSGSLKDAAKSIGVCPTTLKRICRQHGISRWPSRKINKVNRSLRKIQTVLDSVQGMEGGLKFDPTSGGLVAESSVIHGFDVHKDIIFPSKSRPARNLESVTHDMVSGSPTSCMDGDNSRVKLEEECYLGGNEVRLPRNLLIPSDCKGEHKSSIHLTHHFDDSQLATSDAGPSQPACLATRPWISSENASPGSYFTIGGYRNWDLDTEISDSQFISRSSSSNAVVDEEDTGMKGDNGREGNNGVYECNQLTSSSMTDSSNGSGSMMNGSSSSSPTIGERKLFKTKTSFGDGGSKITMKATYKEDTIRFKFEPSAGCFQLYEEVANRLKLQIGTFQLKYLDDEEEWVMLVSDSDLQECLEILEFVGTRAVKILVRDAPFSMGSSCSSNCFLKADS</sequence>
<evidence type="ECO:0000313" key="8">
    <source>
        <dbReference type="EMBL" id="CAK9184865.1"/>
    </source>
</evidence>
<dbReference type="Pfam" id="PF00564">
    <property type="entry name" value="PB1"/>
    <property type="match status" value="1"/>
</dbReference>
<dbReference type="InterPro" id="IPR000270">
    <property type="entry name" value="PB1_dom"/>
</dbReference>
<keyword evidence="1" id="KW-0805">Transcription regulation</keyword>
<evidence type="ECO:0000256" key="2">
    <source>
        <dbReference type="ARBA" id="ARBA00023125"/>
    </source>
</evidence>
<proteinExistence type="predicted"/>
<dbReference type="InterPro" id="IPR053793">
    <property type="entry name" value="PB1-like"/>
</dbReference>
<dbReference type="PANTHER" id="PTHR32002:SF41">
    <property type="entry name" value="PROTEIN NLP8"/>
    <property type="match status" value="1"/>
</dbReference>
<evidence type="ECO:0000256" key="4">
    <source>
        <dbReference type="ARBA" id="ARBA00023242"/>
    </source>
</evidence>
<feature type="domain" description="PB1" evidence="7">
    <location>
        <begin position="320"/>
        <end position="402"/>
    </location>
</feature>
<evidence type="ECO:0000313" key="9">
    <source>
        <dbReference type="Proteomes" id="UP001642360"/>
    </source>
</evidence>
<evidence type="ECO:0000256" key="3">
    <source>
        <dbReference type="ARBA" id="ARBA00023163"/>
    </source>
</evidence>
<evidence type="ECO:0000256" key="5">
    <source>
        <dbReference type="SAM" id="MobiDB-lite"/>
    </source>
</evidence>
<keyword evidence="3" id="KW-0804">Transcription</keyword>
<dbReference type="AlphaFoldDB" id="A0ABC8UUV9"/>
<dbReference type="GO" id="GO:0003677">
    <property type="term" value="F:DNA binding"/>
    <property type="evidence" value="ECO:0007669"/>
    <property type="project" value="UniProtKB-KW"/>
</dbReference>
<reference evidence="8 9" key="1">
    <citation type="submission" date="2024-02" db="EMBL/GenBank/DDBJ databases">
        <authorList>
            <person name="Vignale AGUSTIN F."/>
            <person name="Sosa J E."/>
            <person name="Modenutti C."/>
        </authorList>
    </citation>
    <scope>NUCLEOTIDE SEQUENCE [LARGE SCALE GENOMIC DNA]</scope>
</reference>
<dbReference type="PANTHER" id="PTHR32002">
    <property type="entry name" value="PROTEIN NLP8"/>
    <property type="match status" value="1"/>
</dbReference>
<dbReference type="Proteomes" id="UP001642360">
    <property type="component" value="Unassembled WGS sequence"/>
</dbReference>
<dbReference type="Pfam" id="PF02042">
    <property type="entry name" value="RWP-RK"/>
    <property type="match status" value="1"/>
</dbReference>
<protein>
    <submittedName>
        <fullName evidence="8">Uncharacterized protein</fullName>
    </submittedName>
</protein>
<feature type="compositionally biased region" description="Low complexity" evidence="5">
    <location>
        <begin position="277"/>
        <end position="299"/>
    </location>
</feature>